<dbReference type="InterPro" id="IPR004073">
    <property type="entry name" value="GPCR_3_vmron_rcpt_2"/>
</dbReference>
<protein>
    <submittedName>
        <fullName evidence="15">Vomeronasal type-2 receptor 26-like</fullName>
    </submittedName>
</protein>
<dbReference type="AlphaFoldDB" id="A0A9F5MWX9"/>
<dbReference type="InterPro" id="IPR017978">
    <property type="entry name" value="GPCR_3_C"/>
</dbReference>
<keyword evidence="8 12" id="KW-0472">Membrane</keyword>
<dbReference type="Gene3D" id="2.10.50.30">
    <property type="entry name" value="GPCR, family 3, nine cysteines domain"/>
    <property type="match status" value="1"/>
</dbReference>
<dbReference type="PROSITE" id="PS00981">
    <property type="entry name" value="G_PROTEIN_RECEP_F3_3"/>
    <property type="match status" value="1"/>
</dbReference>
<dbReference type="KEGG" id="pbi:103052073"/>
<proteinExistence type="inferred from homology"/>
<keyword evidence="10" id="KW-0325">Glycoprotein</keyword>
<gene>
    <name evidence="15" type="primary">LOC103052073</name>
</gene>
<feature type="transmembrane region" description="Helical" evidence="12">
    <location>
        <begin position="495"/>
        <end position="515"/>
    </location>
</feature>
<accession>A0A9F5MWX9</accession>
<keyword evidence="7" id="KW-0297">G-protein coupled receptor</keyword>
<evidence type="ECO:0000256" key="5">
    <source>
        <dbReference type="ARBA" id="ARBA00022729"/>
    </source>
</evidence>
<dbReference type="Pfam" id="PF00003">
    <property type="entry name" value="7tm_3"/>
    <property type="match status" value="1"/>
</dbReference>
<organism evidence="14 15">
    <name type="scientific">Python bivittatus</name>
    <name type="common">Burmese python</name>
    <name type="synonym">Python molurus bivittatus</name>
    <dbReference type="NCBI Taxonomy" id="176946"/>
    <lineage>
        <taxon>Eukaryota</taxon>
        <taxon>Metazoa</taxon>
        <taxon>Chordata</taxon>
        <taxon>Craniata</taxon>
        <taxon>Vertebrata</taxon>
        <taxon>Euteleostomi</taxon>
        <taxon>Lepidosauria</taxon>
        <taxon>Squamata</taxon>
        <taxon>Bifurcata</taxon>
        <taxon>Unidentata</taxon>
        <taxon>Episquamata</taxon>
        <taxon>Toxicofera</taxon>
        <taxon>Serpentes</taxon>
        <taxon>Henophidia</taxon>
        <taxon>Pythonidae</taxon>
        <taxon>Python</taxon>
    </lineage>
</organism>
<keyword evidence="9" id="KW-0675">Receptor</keyword>
<dbReference type="SUPFAM" id="SSF53822">
    <property type="entry name" value="Periplasmic binding protein-like I"/>
    <property type="match status" value="2"/>
</dbReference>
<dbReference type="InterPro" id="IPR001828">
    <property type="entry name" value="ANF_lig-bd_rcpt"/>
</dbReference>
<feature type="transmembrane region" description="Helical" evidence="12">
    <location>
        <begin position="416"/>
        <end position="434"/>
    </location>
</feature>
<keyword evidence="14" id="KW-1185">Reference proteome</keyword>
<keyword evidence="6 12" id="KW-1133">Transmembrane helix</keyword>
<feature type="transmembrane region" description="Helical" evidence="12">
    <location>
        <begin position="371"/>
        <end position="395"/>
    </location>
</feature>
<evidence type="ECO:0000256" key="12">
    <source>
        <dbReference type="SAM" id="Phobius"/>
    </source>
</evidence>
<comment type="subcellular location">
    <subcellularLocation>
        <location evidence="1">Cell membrane</location>
        <topology evidence="1">Multi-pass membrane protein</topology>
    </subcellularLocation>
</comment>
<dbReference type="RefSeq" id="XP_025029344.1">
    <property type="nucleotide sequence ID" value="XM_025173576.1"/>
</dbReference>
<keyword evidence="11" id="KW-0807">Transducer</keyword>
<evidence type="ECO:0000256" key="2">
    <source>
        <dbReference type="ARBA" id="ARBA00007242"/>
    </source>
</evidence>
<dbReference type="PRINTS" id="PR01535">
    <property type="entry name" value="VOMERONASL2R"/>
</dbReference>
<feature type="transmembrane region" description="Helical" evidence="12">
    <location>
        <begin position="301"/>
        <end position="324"/>
    </location>
</feature>
<evidence type="ECO:0000256" key="7">
    <source>
        <dbReference type="ARBA" id="ARBA00023040"/>
    </source>
</evidence>
<name>A0A9F5MWX9_PYTBI</name>
<evidence type="ECO:0000259" key="13">
    <source>
        <dbReference type="PROSITE" id="PS50259"/>
    </source>
</evidence>
<dbReference type="PANTHER" id="PTHR24061">
    <property type="entry name" value="CALCIUM-SENSING RECEPTOR-RELATED"/>
    <property type="match status" value="1"/>
</dbReference>
<dbReference type="Pfam" id="PF01094">
    <property type="entry name" value="ANF_receptor"/>
    <property type="match status" value="1"/>
</dbReference>
<feature type="domain" description="G-protein coupled receptors family 3 profile" evidence="13">
    <location>
        <begin position="301"/>
        <end position="565"/>
    </location>
</feature>
<dbReference type="PROSITE" id="PS50259">
    <property type="entry name" value="G_PROTEIN_RECEP_F3_4"/>
    <property type="match status" value="1"/>
</dbReference>
<evidence type="ECO:0000256" key="8">
    <source>
        <dbReference type="ARBA" id="ARBA00023136"/>
    </source>
</evidence>
<dbReference type="InterPro" id="IPR017979">
    <property type="entry name" value="GPCR_3_CS"/>
</dbReference>
<dbReference type="InterPro" id="IPR011500">
    <property type="entry name" value="GPCR_3_9-Cys_dom"/>
</dbReference>
<dbReference type="CDD" id="cd15283">
    <property type="entry name" value="7tmC_V2R_pheromone"/>
    <property type="match status" value="1"/>
</dbReference>
<evidence type="ECO:0000256" key="1">
    <source>
        <dbReference type="ARBA" id="ARBA00004651"/>
    </source>
</evidence>
<feature type="transmembrane region" description="Helical" evidence="12">
    <location>
        <begin position="339"/>
        <end position="359"/>
    </location>
</feature>
<dbReference type="Pfam" id="PF07562">
    <property type="entry name" value="NCD3G"/>
    <property type="match status" value="1"/>
</dbReference>
<dbReference type="Proteomes" id="UP000695026">
    <property type="component" value="Unplaced"/>
</dbReference>
<dbReference type="FunFam" id="2.10.50.30:FF:000002">
    <property type="entry name" value="Vomeronasal 2 receptor, h1"/>
    <property type="match status" value="1"/>
</dbReference>
<comment type="similarity">
    <text evidence="2">Belongs to the G-protein coupled receptor 3 family.</text>
</comment>
<sequence>MCSMNNLLLIPYKYCTAGDIIIGEIATQFDCLFDKIYFNDHPQTMLVNELITTPKSYQHVLSFVFAVKEINENLKVLPNITLGFHIFDSYLSARMTHQNTLQLLSTRERIVPNFHCDKQKKLMAVIGSLDSEISLQMGILLRIYKIPQLHFFLRNISFNNTSGDLVSFDENRELAAGFDIINWVTFPNKSFLRKKVGMIDPQALPGQEFTINREAITWHGIFNQVPPQARCNDHCHPGYSRKKKEGKPFCCYDCVPCPNGKVSNQEDMNDCFKCLENQYPSKNKEQCLPKALIFLSFTEPLGLSLVFLIFFFSTSTILVLAIFIKNQNTPIVKANNRDLTYCLLISLLFCFLSSLLFIGQPHTVTCYLRQSSFGIIFSVAISCVLAKTVTVVIAFKMTKPESRMRKWLGKRMTNSIFLCCFLIQAGICAVWLSTSPPFQDFDMHSLPEGIIVECNEGSISMFYCVLGFLGFLTMVSFIMAFLARKLPDSFNEAKFITFSMLVFCSVWISFVPAYLSTKGKYMVAVEIFSILASSAGLLICIFSPKCYIIILKPSLNCKDQLIRRKT</sequence>
<dbReference type="InterPro" id="IPR000068">
    <property type="entry name" value="GPCR_3_Ca_sens_rcpt-rel"/>
</dbReference>
<dbReference type="InterPro" id="IPR028082">
    <property type="entry name" value="Peripla_BP_I"/>
</dbReference>
<feature type="transmembrane region" description="Helical" evidence="12">
    <location>
        <begin position="460"/>
        <end position="483"/>
    </location>
</feature>
<keyword evidence="4 12" id="KW-0812">Transmembrane</keyword>
<evidence type="ECO:0000256" key="11">
    <source>
        <dbReference type="ARBA" id="ARBA00023224"/>
    </source>
</evidence>
<feature type="transmembrane region" description="Helical" evidence="12">
    <location>
        <begin position="521"/>
        <end position="542"/>
    </location>
</feature>
<dbReference type="GO" id="GO:0004930">
    <property type="term" value="F:G protein-coupled receptor activity"/>
    <property type="evidence" value="ECO:0007669"/>
    <property type="project" value="UniProtKB-KW"/>
</dbReference>
<evidence type="ECO:0000256" key="10">
    <source>
        <dbReference type="ARBA" id="ARBA00023180"/>
    </source>
</evidence>
<dbReference type="PANTHER" id="PTHR24061:SF599">
    <property type="entry name" value="G-PROTEIN COUPLED RECEPTORS FAMILY 3 PROFILE DOMAIN-CONTAINING PROTEIN"/>
    <property type="match status" value="1"/>
</dbReference>
<dbReference type="GeneID" id="103052073"/>
<dbReference type="OrthoDB" id="5984008at2759"/>
<dbReference type="InterPro" id="IPR038550">
    <property type="entry name" value="GPCR_3_9-Cys_sf"/>
</dbReference>
<dbReference type="Gene3D" id="3.40.50.2300">
    <property type="match status" value="3"/>
</dbReference>
<dbReference type="OMA" id="REAITWH"/>
<evidence type="ECO:0000256" key="6">
    <source>
        <dbReference type="ARBA" id="ARBA00022989"/>
    </source>
</evidence>
<dbReference type="InterPro" id="IPR000337">
    <property type="entry name" value="GPCR_3"/>
</dbReference>
<evidence type="ECO:0000313" key="15">
    <source>
        <dbReference type="RefSeq" id="XP_025029344.1"/>
    </source>
</evidence>
<keyword evidence="3" id="KW-1003">Cell membrane</keyword>
<keyword evidence="5" id="KW-0732">Signal</keyword>
<evidence type="ECO:0000313" key="14">
    <source>
        <dbReference type="Proteomes" id="UP000695026"/>
    </source>
</evidence>
<evidence type="ECO:0000256" key="9">
    <source>
        <dbReference type="ARBA" id="ARBA00023170"/>
    </source>
</evidence>
<dbReference type="GO" id="GO:0005886">
    <property type="term" value="C:plasma membrane"/>
    <property type="evidence" value="ECO:0007669"/>
    <property type="project" value="UniProtKB-SubCell"/>
</dbReference>
<evidence type="ECO:0000256" key="3">
    <source>
        <dbReference type="ARBA" id="ARBA00022475"/>
    </source>
</evidence>
<evidence type="ECO:0000256" key="4">
    <source>
        <dbReference type="ARBA" id="ARBA00022692"/>
    </source>
</evidence>
<reference evidence="15" key="1">
    <citation type="submission" date="2025-08" db="UniProtKB">
        <authorList>
            <consortium name="RefSeq"/>
        </authorList>
    </citation>
    <scope>IDENTIFICATION</scope>
    <source>
        <tissue evidence="15">Liver</tissue>
    </source>
</reference>
<dbReference type="PRINTS" id="PR00248">
    <property type="entry name" value="GPCRMGR"/>
</dbReference>